<name>A0A0F9PZL7_9ZZZZ</name>
<evidence type="ECO:0000313" key="1">
    <source>
        <dbReference type="EMBL" id="KKN30167.1"/>
    </source>
</evidence>
<proteinExistence type="predicted"/>
<gene>
    <name evidence="1" type="ORF">LCGC14_0836810</name>
</gene>
<accession>A0A0F9PZL7</accession>
<comment type="caution">
    <text evidence="1">The sequence shown here is derived from an EMBL/GenBank/DDBJ whole genome shotgun (WGS) entry which is preliminary data.</text>
</comment>
<protein>
    <submittedName>
        <fullName evidence="1">Uncharacterized protein</fullName>
    </submittedName>
</protein>
<dbReference type="EMBL" id="LAZR01002429">
    <property type="protein sequence ID" value="KKN30167.1"/>
    <property type="molecule type" value="Genomic_DNA"/>
</dbReference>
<reference evidence="1" key="1">
    <citation type="journal article" date="2015" name="Nature">
        <title>Complex archaea that bridge the gap between prokaryotes and eukaryotes.</title>
        <authorList>
            <person name="Spang A."/>
            <person name="Saw J.H."/>
            <person name="Jorgensen S.L."/>
            <person name="Zaremba-Niedzwiedzka K."/>
            <person name="Martijn J."/>
            <person name="Lind A.E."/>
            <person name="van Eijk R."/>
            <person name="Schleper C."/>
            <person name="Guy L."/>
            <person name="Ettema T.J."/>
        </authorList>
    </citation>
    <scope>NUCLEOTIDE SEQUENCE</scope>
</reference>
<organism evidence="1">
    <name type="scientific">marine sediment metagenome</name>
    <dbReference type="NCBI Taxonomy" id="412755"/>
    <lineage>
        <taxon>unclassified sequences</taxon>
        <taxon>metagenomes</taxon>
        <taxon>ecological metagenomes</taxon>
    </lineage>
</organism>
<dbReference type="AlphaFoldDB" id="A0A0F9PZL7"/>
<sequence>MEKPSVKSVIGSAVGGKMKEKEAREIIRKYEESAGPATMDRNCGYAEGYLEAIKKMKVLKDAMEALVNTINLLGPLMRKVMNDSQIGPLVAVREELSEALAKWKKKR</sequence>